<evidence type="ECO:0000313" key="3">
    <source>
        <dbReference type="EMBL" id="AEF55811.1"/>
    </source>
</evidence>
<dbReference type="KEGG" id="mpc:Mar181_2780"/>
<dbReference type="InterPro" id="IPR020023">
    <property type="entry name" value="PseG"/>
</dbReference>
<dbReference type="HOGENOM" id="CLU_023406_1_0_6"/>
<feature type="binding site" evidence="2">
    <location>
        <position position="134"/>
    </location>
    <ligand>
        <name>substrate</name>
    </ligand>
</feature>
<dbReference type="Proteomes" id="UP000009230">
    <property type="component" value="Chromosome"/>
</dbReference>
<dbReference type="Gene3D" id="3.40.50.2000">
    <property type="entry name" value="Glycogen Phosphorylase B"/>
    <property type="match status" value="1"/>
</dbReference>
<organism evidence="3 4">
    <name type="scientific">Marinomonas posidonica (strain CECT 7376 / NCIMB 14433 / IVIA-Po-181)</name>
    <dbReference type="NCBI Taxonomy" id="491952"/>
    <lineage>
        <taxon>Bacteria</taxon>
        <taxon>Pseudomonadati</taxon>
        <taxon>Pseudomonadota</taxon>
        <taxon>Gammaproteobacteria</taxon>
        <taxon>Oceanospirillales</taxon>
        <taxon>Oceanospirillaceae</taxon>
        <taxon>Marinomonas</taxon>
    </lineage>
</organism>
<evidence type="ECO:0000256" key="2">
    <source>
        <dbReference type="PIRSR" id="PIRSR620023-2"/>
    </source>
</evidence>
<dbReference type="SUPFAM" id="SSF53756">
    <property type="entry name" value="UDP-Glycosyltransferase/glycogen phosphorylase"/>
    <property type="match status" value="1"/>
</dbReference>
<name>F6CZJ9_MARPP</name>
<dbReference type="RefSeq" id="WP_013797283.1">
    <property type="nucleotide sequence ID" value="NC_015559.1"/>
</dbReference>
<feature type="active site" description="Proton acceptor" evidence="1">
    <location>
        <position position="17"/>
    </location>
</feature>
<dbReference type="OrthoDB" id="9788924at2"/>
<dbReference type="eggNOG" id="COG3980">
    <property type="taxonomic scope" value="Bacteria"/>
</dbReference>
<dbReference type="Gene3D" id="3.40.50.11190">
    <property type="match status" value="1"/>
</dbReference>
<reference evidence="3 4" key="1">
    <citation type="journal article" date="2012" name="Stand. Genomic Sci.">
        <title>Complete genome sequence of Marinomonas posidonica type strain (IVIA-Po-181(T)).</title>
        <authorList>
            <person name="Lucas-Elio P."/>
            <person name="Goodwin L."/>
            <person name="Woyke T."/>
            <person name="Pitluck S."/>
            <person name="Nolan M."/>
            <person name="Kyrpides N.C."/>
            <person name="Detter J.C."/>
            <person name="Copeland A."/>
            <person name="Lu M."/>
            <person name="Bruce D."/>
            <person name="Detter C."/>
            <person name="Tapia R."/>
            <person name="Han S."/>
            <person name="Land M.L."/>
            <person name="Ivanova N."/>
            <person name="Mikhailova N."/>
            <person name="Johnston A.W."/>
            <person name="Sanchez-Amat A."/>
        </authorList>
    </citation>
    <scope>NUCLEOTIDE SEQUENCE [LARGE SCALE GENOMIC DNA]</scope>
    <source>
        <strain evidence="4">CECT 7376 / NCIMB 14433 / IVIA-Po-181</strain>
    </source>
</reference>
<evidence type="ECO:0000313" key="4">
    <source>
        <dbReference type="Proteomes" id="UP000009230"/>
    </source>
</evidence>
<gene>
    <name evidence="3" type="ordered locus">Mar181_2780</name>
</gene>
<dbReference type="AlphaFoldDB" id="F6CZJ9"/>
<protein>
    <submittedName>
        <fullName evidence="3">Pseudaminic acid biosynthesis-associated protein PseG</fullName>
    </submittedName>
</protein>
<keyword evidence="4" id="KW-1185">Reference proteome</keyword>
<feature type="binding site" evidence="2">
    <location>
        <position position="231"/>
    </location>
    <ligand>
        <name>substrate</name>
    </ligand>
</feature>
<accession>F6CZJ9</accession>
<proteinExistence type="predicted"/>
<dbReference type="STRING" id="491952.Mar181_2780"/>
<evidence type="ECO:0000256" key="1">
    <source>
        <dbReference type="PIRSR" id="PIRSR620023-1"/>
    </source>
</evidence>
<dbReference type="NCBIfam" id="TIGR03590">
    <property type="entry name" value="PseG"/>
    <property type="match status" value="1"/>
</dbReference>
<dbReference type="EMBL" id="CP002771">
    <property type="protein sequence ID" value="AEF55811.1"/>
    <property type="molecule type" value="Genomic_DNA"/>
</dbReference>
<sequence length="322" mass="35975">MMVLVRADASVEIGMGHRVRCQALMSAFEKQGWQCQFVVQRQCKAFANEADLIIDHESAFFSMAKQVDLVILDHYAYQAQDIAELYQHQPNLLVLDDMNDRGTFPAKWLLNPLQEDYSKQIQRPLIGSQYTLLRDEFIHAVKSPSADKLLITMGGTDPLGLTLPIVEHLMAAGFAAQNIVVLMGANAKQAKQVRQLCLQHGISFHQGLREVSVVMKDAKLAISAAGSTLYELACLGVPAIFAQIADNQTRSLEQHLPLNWCRSIRFDHLSKDQLSTQISQLVVMALEAWENSDWLEKASLTAQHLVDGKGAERVVAEVMRHD</sequence>